<dbReference type="EMBL" id="JABBNU010000001">
    <property type="protein sequence ID" value="NMM46857.1"/>
    <property type="molecule type" value="Genomic_DNA"/>
</dbReference>
<dbReference type="AlphaFoldDB" id="A0A848IR75"/>
<organism evidence="1 2">
    <name type="scientific">Marinigracilibium pacificum</name>
    <dbReference type="NCBI Taxonomy" id="2729599"/>
    <lineage>
        <taxon>Bacteria</taxon>
        <taxon>Pseudomonadati</taxon>
        <taxon>Bacteroidota</taxon>
        <taxon>Cytophagia</taxon>
        <taxon>Cytophagales</taxon>
        <taxon>Flammeovirgaceae</taxon>
        <taxon>Marinigracilibium</taxon>
    </lineage>
</organism>
<name>A0A848IR75_9BACT</name>
<evidence type="ECO:0000313" key="2">
    <source>
        <dbReference type="Proteomes" id="UP000559010"/>
    </source>
</evidence>
<sequence length="83" mass="9804">MISLNTFMALSKIEKIKTLYLQGEFIVSIRYYKHKVNLYLLANNYVEVFYNPKTDKVDKIAPLDFTEKRMKFYTDQISLPAVS</sequence>
<protein>
    <submittedName>
        <fullName evidence="1">Uncharacterized protein</fullName>
    </submittedName>
</protein>
<dbReference type="RefSeq" id="WP_169677485.1">
    <property type="nucleotide sequence ID" value="NZ_JABBNU010000001.1"/>
</dbReference>
<dbReference type="Proteomes" id="UP000559010">
    <property type="component" value="Unassembled WGS sequence"/>
</dbReference>
<proteinExistence type="predicted"/>
<accession>A0A848IR75</accession>
<reference evidence="1 2" key="1">
    <citation type="submission" date="2020-04" db="EMBL/GenBank/DDBJ databases">
        <title>Flammeovirgaceae bacterium KN852 isolated from deep sea.</title>
        <authorList>
            <person name="Zhang D.-C."/>
        </authorList>
    </citation>
    <scope>NUCLEOTIDE SEQUENCE [LARGE SCALE GENOMIC DNA]</scope>
    <source>
        <strain evidence="1 2">KN852</strain>
    </source>
</reference>
<comment type="caution">
    <text evidence="1">The sequence shown here is derived from an EMBL/GenBank/DDBJ whole genome shotgun (WGS) entry which is preliminary data.</text>
</comment>
<gene>
    <name evidence="1" type="ORF">HH304_00495</name>
</gene>
<evidence type="ECO:0000313" key="1">
    <source>
        <dbReference type="EMBL" id="NMM46857.1"/>
    </source>
</evidence>
<keyword evidence="2" id="KW-1185">Reference proteome</keyword>